<dbReference type="EMBL" id="JAEKFT010000023">
    <property type="protein sequence ID" value="MBT0963018.1"/>
    <property type="molecule type" value="Genomic_DNA"/>
</dbReference>
<reference evidence="2" key="1">
    <citation type="journal article" date="2022" name="ISME J.">
        <title>Genetic and phylogenetic analysis of dissimilatory iodate-reducing bacteria identifies potential niches across the world's oceans.</title>
        <authorList>
            <person name="Reyes-Umana V."/>
            <person name="Henning Z."/>
            <person name="Lee K."/>
            <person name="Barnum T.P."/>
            <person name="Coates J.D."/>
        </authorList>
    </citation>
    <scope>NUCLEOTIDE SEQUENCE [LARGE SCALE GENOMIC DNA]</scope>
    <source>
        <strain evidence="2">IR12</strain>
    </source>
</reference>
<proteinExistence type="predicted"/>
<sequence length="168" mass="17810">MKLSSITQIAVAIIGISGAPAIQAQQVLTGDTRLACEAILCLSSGSRPSECSPSIRRYFNIHKRKWKDTLKARTNFLKLCPASNTDSNMNSLVGAIASGAGRCDAAYLNATNTVWNGGDNGTSYIDNTLPSYCAAYANHSYTDVQSTVAVYVGSPQKGGFWANPPPSN</sequence>
<geneLocation type="plasmid" evidence="1">
    <name>unnamed1</name>
</geneLocation>
<evidence type="ECO:0000313" key="1">
    <source>
        <dbReference type="EMBL" id="MBT0963018.1"/>
    </source>
</evidence>
<keyword evidence="1" id="KW-0614">Plasmid</keyword>
<protein>
    <submittedName>
        <fullName evidence="1">Conjugal transfer protein TrbM</fullName>
    </submittedName>
</protein>
<evidence type="ECO:0000313" key="2">
    <source>
        <dbReference type="Proteomes" id="UP000694660"/>
    </source>
</evidence>
<comment type="caution">
    <text evidence="1">The sequence shown here is derived from an EMBL/GenBank/DDBJ whole genome shotgun (WGS) entry which is preliminary data.</text>
</comment>
<accession>A0A944DHL7</accession>
<dbReference type="InterPro" id="IPR009989">
    <property type="entry name" value="TrbM"/>
</dbReference>
<dbReference type="RefSeq" id="WP_214362924.1">
    <property type="nucleotide sequence ID" value="NZ_JAEKFT010000023.1"/>
</dbReference>
<gene>
    <name evidence="1" type="ORF">I8J34_17690</name>
</gene>
<name>A0A944DHL7_DENI1</name>
<dbReference type="AlphaFoldDB" id="A0A944DHL7"/>
<dbReference type="Proteomes" id="UP000694660">
    <property type="component" value="Unassembled WGS sequence"/>
</dbReference>
<dbReference type="Pfam" id="PF07424">
    <property type="entry name" value="TrbM"/>
    <property type="match status" value="1"/>
</dbReference>
<keyword evidence="2" id="KW-1185">Reference proteome</keyword>
<organism evidence="1 2">
    <name type="scientific">Denitromonas iodatirespirans</name>
    <dbReference type="NCBI Taxonomy" id="2795389"/>
    <lineage>
        <taxon>Bacteria</taxon>
        <taxon>Pseudomonadati</taxon>
        <taxon>Pseudomonadota</taxon>
        <taxon>Betaproteobacteria</taxon>
        <taxon>Rhodocyclales</taxon>
        <taxon>Zoogloeaceae</taxon>
        <taxon>Denitromonas</taxon>
    </lineage>
</organism>